<dbReference type="EMBL" id="CAJVPU010010224">
    <property type="protein sequence ID" value="CAG8603578.1"/>
    <property type="molecule type" value="Genomic_DNA"/>
</dbReference>
<keyword evidence="2" id="KW-1185">Reference proteome</keyword>
<organism evidence="1 2">
    <name type="scientific">Dentiscutata heterogama</name>
    <dbReference type="NCBI Taxonomy" id="1316150"/>
    <lineage>
        <taxon>Eukaryota</taxon>
        <taxon>Fungi</taxon>
        <taxon>Fungi incertae sedis</taxon>
        <taxon>Mucoromycota</taxon>
        <taxon>Glomeromycotina</taxon>
        <taxon>Glomeromycetes</taxon>
        <taxon>Diversisporales</taxon>
        <taxon>Gigasporaceae</taxon>
        <taxon>Dentiscutata</taxon>
    </lineage>
</organism>
<evidence type="ECO:0000313" key="2">
    <source>
        <dbReference type="Proteomes" id="UP000789702"/>
    </source>
</evidence>
<gene>
    <name evidence="1" type="ORF">DHETER_LOCUS7348</name>
</gene>
<accession>A0ACA9MNC9</accession>
<sequence>MSTTVCEVFTEYLIDEDEFIHVIYDDETLENENHTANDDVNTFQKQSAYTKEEVLKIKTYNKNILKKKYAQKIQKKRAGYRFKDESKNELKKNINNAQQNANALFMEIINEKNERIRNGNFVNTTLSSYNVKNRSLTERRLLADLEINRLLNKLGFIDPSLANIW</sequence>
<feature type="non-terminal residue" evidence="1">
    <location>
        <position position="165"/>
    </location>
</feature>
<reference evidence="1" key="1">
    <citation type="submission" date="2021-06" db="EMBL/GenBank/DDBJ databases">
        <authorList>
            <person name="Kallberg Y."/>
            <person name="Tangrot J."/>
            <person name="Rosling A."/>
        </authorList>
    </citation>
    <scope>NUCLEOTIDE SEQUENCE</scope>
    <source>
        <strain evidence="1">IL203A</strain>
    </source>
</reference>
<dbReference type="Proteomes" id="UP000789702">
    <property type="component" value="Unassembled WGS sequence"/>
</dbReference>
<proteinExistence type="predicted"/>
<name>A0ACA9MNC9_9GLOM</name>
<comment type="caution">
    <text evidence="1">The sequence shown here is derived from an EMBL/GenBank/DDBJ whole genome shotgun (WGS) entry which is preliminary data.</text>
</comment>
<protein>
    <submittedName>
        <fullName evidence="1">15147_t:CDS:1</fullName>
    </submittedName>
</protein>
<evidence type="ECO:0000313" key="1">
    <source>
        <dbReference type="EMBL" id="CAG8603578.1"/>
    </source>
</evidence>